<evidence type="ECO:0000313" key="3">
    <source>
        <dbReference type="Proteomes" id="UP001055439"/>
    </source>
</evidence>
<protein>
    <submittedName>
        <fullName evidence="2">Uncharacterized protein</fullName>
    </submittedName>
</protein>
<evidence type="ECO:0000313" key="2">
    <source>
        <dbReference type="EMBL" id="URE13828.1"/>
    </source>
</evidence>
<name>A0A9E7GIU4_9LILI</name>
<reference evidence="2" key="1">
    <citation type="submission" date="2022-05" db="EMBL/GenBank/DDBJ databases">
        <title>The Musa troglodytarum L. genome provides insights into the mechanism of non-climacteric behaviour and enrichment of carotenoids.</title>
        <authorList>
            <person name="Wang J."/>
        </authorList>
    </citation>
    <scope>NUCLEOTIDE SEQUENCE</scope>
    <source>
        <tissue evidence="2">Leaf</tissue>
    </source>
</reference>
<sequence length="241" mass="26196">MPEEEDVRNGVAAQSARRKRGADATPRGQGSNERATDGGVTRSGGLIGLTPPASHCNLRRNYFPTRGSRRKQTSSPPSISIRQLSTPHASRADRRCSTVRTLVPSRERVVQRVESTTWPIAAGIPVRGRECPATKNLPSPAAAGRRRAVVKSPECSAVPDLDTDEARVCCGRPVCHGAQRRTLLRERYPQREKRKSGTNRIPGDGTGEAFKGSRTGGKEAAAVVAEKRRGHGQRDYVMMKP</sequence>
<dbReference type="AlphaFoldDB" id="A0A9E7GIU4"/>
<evidence type="ECO:0000256" key="1">
    <source>
        <dbReference type="SAM" id="MobiDB-lite"/>
    </source>
</evidence>
<accession>A0A9E7GIU4</accession>
<keyword evidence="3" id="KW-1185">Reference proteome</keyword>
<organism evidence="2 3">
    <name type="scientific">Musa troglodytarum</name>
    <name type="common">fe'i banana</name>
    <dbReference type="NCBI Taxonomy" id="320322"/>
    <lineage>
        <taxon>Eukaryota</taxon>
        <taxon>Viridiplantae</taxon>
        <taxon>Streptophyta</taxon>
        <taxon>Embryophyta</taxon>
        <taxon>Tracheophyta</taxon>
        <taxon>Spermatophyta</taxon>
        <taxon>Magnoliopsida</taxon>
        <taxon>Liliopsida</taxon>
        <taxon>Zingiberales</taxon>
        <taxon>Musaceae</taxon>
        <taxon>Musa</taxon>
    </lineage>
</organism>
<feature type="region of interest" description="Disordered" evidence="1">
    <location>
        <begin position="187"/>
        <end position="241"/>
    </location>
</feature>
<proteinExistence type="predicted"/>
<feature type="compositionally biased region" description="Polar residues" evidence="1">
    <location>
        <begin position="73"/>
        <end position="88"/>
    </location>
</feature>
<gene>
    <name evidence="2" type="ORF">MUK42_23098</name>
</gene>
<dbReference type="EMBL" id="CP097508">
    <property type="protein sequence ID" value="URE13828.1"/>
    <property type="molecule type" value="Genomic_DNA"/>
</dbReference>
<feature type="region of interest" description="Disordered" evidence="1">
    <location>
        <begin position="1"/>
        <end position="96"/>
    </location>
</feature>
<dbReference type="Proteomes" id="UP001055439">
    <property type="component" value="Chromosome 6"/>
</dbReference>